<dbReference type="SUPFAM" id="SSF48452">
    <property type="entry name" value="TPR-like"/>
    <property type="match status" value="1"/>
</dbReference>
<organism evidence="2">
    <name type="scientific">Rhodococcus sp. NS1</name>
    <dbReference type="NCBI Taxonomy" id="402236"/>
    <lineage>
        <taxon>Bacteria</taxon>
        <taxon>Bacillati</taxon>
        <taxon>Actinomycetota</taxon>
        <taxon>Actinomycetes</taxon>
        <taxon>Mycobacteriales</taxon>
        <taxon>Nocardiaceae</taxon>
        <taxon>Rhodococcus</taxon>
    </lineage>
</organism>
<dbReference type="RefSeq" id="WP_012477023.1">
    <property type="nucleotide sequence ID" value="NC_010850.1"/>
</dbReference>
<sequence>MNNSPMPWDTAVAEAKRFASAGAHVNAAEKYTEAADLAEAVQMYGSVAQYRHLAGAQYLAANLSEQAIGPSARAVELLANHTHESARAVYIVSLGNFGLAKLNAGHPPEEIIQIQLEMVRVFEDKGGVTEDLGKAYLNLADTYRRAGQRDAAHENYSKAVEVFKKLGIGNAVHRATLGRDNTKPPLQERIRSWLGAAKG</sequence>
<dbReference type="InterPro" id="IPR019734">
    <property type="entry name" value="TPR_rpt"/>
</dbReference>
<keyword evidence="2" id="KW-0614">Plasmid</keyword>
<proteinExistence type="predicted"/>
<name>Q06G88_9NOCA</name>
<feature type="repeat" description="TPR" evidence="1">
    <location>
        <begin position="133"/>
        <end position="166"/>
    </location>
</feature>
<accession>Q06G88</accession>
<keyword evidence="1" id="KW-0802">TPR repeat</keyword>
<reference evidence="2" key="1">
    <citation type="submission" date="2006-08" db="EMBL/GenBank/DDBJ databases">
        <title>The complete nucleotide sequence of Nocardia linear plasmid pNSL1.</title>
        <authorList>
            <person name="Zhu Y."/>
            <person name="Xu M."/>
            <person name="Qin Z."/>
        </authorList>
    </citation>
    <scope>NUCLEOTIDE SEQUENCE</scope>
    <source>
        <strain evidence="2">NS1</strain>
        <plasmid evidence="2">pNSL1</plasmid>
    </source>
</reference>
<dbReference type="Gene3D" id="1.25.40.10">
    <property type="entry name" value="Tetratricopeptide repeat domain"/>
    <property type="match status" value="1"/>
</dbReference>
<dbReference type="InterPro" id="IPR011990">
    <property type="entry name" value="TPR-like_helical_dom_sf"/>
</dbReference>
<dbReference type="AlphaFoldDB" id="Q06G88"/>
<evidence type="ECO:0000313" key="2">
    <source>
        <dbReference type="EMBL" id="ABI79423.1"/>
    </source>
</evidence>
<evidence type="ECO:0000256" key="1">
    <source>
        <dbReference type="PROSITE-ProRule" id="PRU00339"/>
    </source>
</evidence>
<gene>
    <name evidence="2" type="ORF">PNSL1.095</name>
</gene>
<dbReference type="EMBL" id="DQ888171">
    <property type="protein sequence ID" value="ABI79423.1"/>
    <property type="molecule type" value="Genomic_DNA"/>
</dbReference>
<geneLocation type="plasmid" evidence="2">
    <name>pNSL1</name>
</geneLocation>
<dbReference type="PROSITE" id="PS50005">
    <property type="entry name" value="TPR"/>
    <property type="match status" value="1"/>
</dbReference>
<protein>
    <submittedName>
        <fullName evidence="2">TPR repeat protein</fullName>
    </submittedName>
</protein>